<keyword evidence="2" id="KW-1003">Cell membrane</keyword>
<accession>A0ABW4TPD2</accession>
<evidence type="ECO:0000256" key="1">
    <source>
        <dbReference type="ARBA" id="ARBA00004651"/>
    </source>
</evidence>
<organism evidence="8 9">
    <name type="scientific">Nocardioides aestuarii</name>
    <dbReference type="NCBI Taxonomy" id="252231"/>
    <lineage>
        <taxon>Bacteria</taxon>
        <taxon>Bacillati</taxon>
        <taxon>Actinomycetota</taxon>
        <taxon>Actinomycetes</taxon>
        <taxon>Propionibacteriales</taxon>
        <taxon>Nocardioidaceae</taxon>
        <taxon>Nocardioides</taxon>
    </lineage>
</organism>
<keyword evidence="9" id="KW-1185">Reference proteome</keyword>
<dbReference type="PANTHER" id="PTHR35007:SF4">
    <property type="entry name" value="CONSERVED TRANSMEMBRANE PROTEIN-RELATED"/>
    <property type="match status" value="1"/>
</dbReference>
<keyword evidence="4 6" id="KW-1133">Transmembrane helix</keyword>
<dbReference type="InterPro" id="IPR018076">
    <property type="entry name" value="T2SS_GspF_dom"/>
</dbReference>
<evidence type="ECO:0000313" key="9">
    <source>
        <dbReference type="Proteomes" id="UP001597351"/>
    </source>
</evidence>
<feature type="transmembrane region" description="Helical" evidence="6">
    <location>
        <begin position="222"/>
        <end position="241"/>
    </location>
</feature>
<keyword evidence="5 6" id="KW-0472">Membrane</keyword>
<proteinExistence type="predicted"/>
<evidence type="ECO:0000256" key="3">
    <source>
        <dbReference type="ARBA" id="ARBA00022692"/>
    </source>
</evidence>
<dbReference type="Proteomes" id="UP001597351">
    <property type="component" value="Unassembled WGS sequence"/>
</dbReference>
<feature type="transmembrane region" description="Helical" evidence="6">
    <location>
        <begin position="194"/>
        <end position="216"/>
    </location>
</feature>
<reference evidence="9" key="1">
    <citation type="journal article" date="2019" name="Int. J. Syst. Evol. Microbiol.">
        <title>The Global Catalogue of Microorganisms (GCM) 10K type strain sequencing project: providing services to taxonomists for standard genome sequencing and annotation.</title>
        <authorList>
            <consortium name="The Broad Institute Genomics Platform"/>
            <consortium name="The Broad Institute Genome Sequencing Center for Infectious Disease"/>
            <person name="Wu L."/>
            <person name="Ma J."/>
        </authorList>
    </citation>
    <scope>NUCLEOTIDE SEQUENCE [LARGE SCALE GENOMIC DNA]</scope>
    <source>
        <strain evidence="9">CGMCC 1.12477</strain>
    </source>
</reference>
<evidence type="ECO:0000259" key="7">
    <source>
        <dbReference type="Pfam" id="PF00482"/>
    </source>
</evidence>
<sequence>MSPPLLVVSVAVAAACWWALPLRPERPPRGSPPVGVVWLAAPVLLLVVPPALVVAVVVVVAGGRRLWSLRSSRRRAAVTAAAVLEAVELVAAEVSAGAPPATALHHAAEAWGPLDAAASTAVLGGEVPVVLRGLATEPGAERLRVVAAAWEVAHRAGGGLAEALTSVGEGLRDDRSTERVVEGELASARATARLVAALPAFALLVSSTTGGGAWAFVTSEPLGWACLVGGLLLGLVGLTWIERIAAGVHR</sequence>
<comment type="subcellular location">
    <subcellularLocation>
        <location evidence="1">Cell membrane</location>
        <topology evidence="1">Multi-pass membrane protein</topology>
    </subcellularLocation>
</comment>
<keyword evidence="3 6" id="KW-0812">Transmembrane</keyword>
<feature type="transmembrane region" description="Helical" evidence="6">
    <location>
        <begin position="37"/>
        <end position="63"/>
    </location>
</feature>
<dbReference type="Pfam" id="PF00482">
    <property type="entry name" value="T2SSF"/>
    <property type="match status" value="1"/>
</dbReference>
<evidence type="ECO:0000256" key="4">
    <source>
        <dbReference type="ARBA" id="ARBA00022989"/>
    </source>
</evidence>
<evidence type="ECO:0000256" key="2">
    <source>
        <dbReference type="ARBA" id="ARBA00022475"/>
    </source>
</evidence>
<evidence type="ECO:0000256" key="5">
    <source>
        <dbReference type="ARBA" id="ARBA00023136"/>
    </source>
</evidence>
<dbReference type="EMBL" id="JBHUGD010000003">
    <property type="protein sequence ID" value="MFD1947407.1"/>
    <property type="molecule type" value="Genomic_DNA"/>
</dbReference>
<evidence type="ECO:0000313" key="8">
    <source>
        <dbReference type="EMBL" id="MFD1947407.1"/>
    </source>
</evidence>
<comment type="caution">
    <text evidence="8">The sequence shown here is derived from an EMBL/GenBank/DDBJ whole genome shotgun (WGS) entry which is preliminary data.</text>
</comment>
<dbReference type="PANTHER" id="PTHR35007">
    <property type="entry name" value="INTEGRAL MEMBRANE PROTEIN-RELATED"/>
    <property type="match status" value="1"/>
</dbReference>
<protein>
    <submittedName>
        <fullName evidence="8">Type II secretion system F family protein</fullName>
    </submittedName>
</protein>
<dbReference type="RefSeq" id="WP_343918478.1">
    <property type="nucleotide sequence ID" value="NZ_BAAAJT010000002.1"/>
</dbReference>
<name>A0ABW4TPD2_9ACTN</name>
<evidence type="ECO:0000256" key="6">
    <source>
        <dbReference type="SAM" id="Phobius"/>
    </source>
</evidence>
<feature type="domain" description="Type II secretion system protein GspF" evidence="7">
    <location>
        <begin position="88"/>
        <end position="205"/>
    </location>
</feature>
<gene>
    <name evidence="8" type="ORF">ACFSDE_11450</name>
</gene>